<feature type="compositionally biased region" description="Low complexity" evidence="1">
    <location>
        <begin position="1"/>
        <end position="17"/>
    </location>
</feature>
<dbReference type="AlphaFoldDB" id="A0A132MM32"/>
<dbReference type="Proteomes" id="UP000070188">
    <property type="component" value="Unassembled WGS sequence"/>
</dbReference>
<name>A0A132MM32_9ACTN</name>
<comment type="caution">
    <text evidence="2">The sequence shown here is derived from an EMBL/GenBank/DDBJ whole genome shotgun (WGS) entry which is preliminary data.</text>
</comment>
<dbReference type="EMBL" id="LAXD01000001">
    <property type="protein sequence ID" value="KWW98898.1"/>
    <property type="molecule type" value="Genomic_DNA"/>
</dbReference>
<reference evidence="3" key="1">
    <citation type="submission" date="2015-04" db="EMBL/GenBank/DDBJ databases">
        <title>Physiological reanalysis, assessment of diazotrophy, and genome sequences of multiple isolates of Streptomyces thermoautotrophicus.</title>
        <authorList>
            <person name="MacKellar D.C."/>
            <person name="Lieber L."/>
            <person name="Norman J."/>
            <person name="Bolger A."/>
            <person name="Tobin C."/>
            <person name="Murray J.W."/>
            <person name="Chang R."/>
            <person name="Ford T."/>
            <person name="Nguyen P.Q."/>
            <person name="Woodward J."/>
            <person name="Permingeat H."/>
            <person name="Joshi N.S."/>
            <person name="Silver P.A."/>
            <person name="Usadel B."/>
            <person name="Rutherford A.W."/>
            <person name="Friesen M."/>
            <person name="Prell J."/>
        </authorList>
    </citation>
    <scope>NUCLEOTIDE SEQUENCE [LARGE SCALE GENOMIC DNA]</scope>
    <source>
        <strain evidence="3">H1</strain>
    </source>
</reference>
<dbReference type="STRING" id="1469144.LI90_528"/>
<proteinExistence type="predicted"/>
<evidence type="ECO:0000256" key="1">
    <source>
        <dbReference type="SAM" id="MobiDB-lite"/>
    </source>
</evidence>
<sequence>MTIRPGATGAQRPAAPGARRRAAALAAEDRDRPTEAGPRVEIATGAA</sequence>
<dbReference type="RefSeq" id="WP_171842987.1">
    <property type="nucleotide sequence ID" value="NZ_JYIJ01000019.1"/>
</dbReference>
<accession>A0A132MM32</accession>
<organism evidence="2 3">
    <name type="scientific">Carbonactinospora thermoautotrophica</name>
    <dbReference type="NCBI Taxonomy" id="1469144"/>
    <lineage>
        <taxon>Bacteria</taxon>
        <taxon>Bacillati</taxon>
        <taxon>Actinomycetota</taxon>
        <taxon>Actinomycetes</taxon>
        <taxon>Kitasatosporales</taxon>
        <taxon>Carbonactinosporaceae</taxon>
        <taxon>Carbonactinospora</taxon>
    </lineage>
</organism>
<keyword evidence="3" id="KW-1185">Reference proteome</keyword>
<feature type="region of interest" description="Disordered" evidence="1">
    <location>
        <begin position="1"/>
        <end position="47"/>
    </location>
</feature>
<evidence type="ECO:0000313" key="3">
    <source>
        <dbReference type="Proteomes" id="UP000070188"/>
    </source>
</evidence>
<protein>
    <submittedName>
        <fullName evidence="2">Uncharacterized protein</fullName>
    </submittedName>
</protein>
<gene>
    <name evidence="2" type="ORF">LI90_528</name>
</gene>
<dbReference type="PATRIC" id="fig|1469144.10.peg.625"/>
<evidence type="ECO:0000313" key="2">
    <source>
        <dbReference type="EMBL" id="KWW98898.1"/>
    </source>
</evidence>